<evidence type="ECO:0000256" key="1">
    <source>
        <dbReference type="SAM" id="Phobius"/>
    </source>
</evidence>
<evidence type="ECO:0000313" key="3">
    <source>
        <dbReference type="Proteomes" id="UP000031512"/>
    </source>
</evidence>
<accession>L1L983</accession>
<comment type="caution">
    <text evidence="2">The sequence shown here is derived from an EMBL/GenBank/DDBJ whole genome shotgun (WGS) entry which is preliminary data.</text>
</comment>
<keyword evidence="1" id="KW-1133">Transmembrane helix</keyword>
<reference evidence="2 3" key="1">
    <citation type="journal article" date="2012" name="BMC Genomics">
        <title>Comparative genomic analysis and phylogenetic position of Theileria equi.</title>
        <authorList>
            <person name="Kappmeyer L.S."/>
            <person name="Thiagarajan M."/>
            <person name="Herndon D.R."/>
            <person name="Ramsay J.D."/>
            <person name="Caler E."/>
            <person name="Djikeng A."/>
            <person name="Gillespie J.J."/>
            <person name="Lau A.O."/>
            <person name="Roalson E.H."/>
            <person name="Silva J.C."/>
            <person name="Silva M.G."/>
            <person name="Suarez C.E."/>
            <person name="Ueti M.W."/>
            <person name="Nene V.M."/>
            <person name="Mealey R.H."/>
            <person name="Knowles D.P."/>
            <person name="Brayton K.A."/>
        </authorList>
    </citation>
    <scope>NUCLEOTIDE SEQUENCE [LARGE SCALE GENOMIC DNA]</scope>
    <source>
        <strain evidence="2 3">WA</strain>
    </source>
</reference>
<dbReference type="RefSeq" id="XP_025033560.1">
    <property type="nucleotide sequence ID" value="NW_004675960.1"/>
</dbReference>
<name>L1L983_THEEQ</name>
<keyword evidence="3" id="KW-1185">Reference proteome</keyword>
<dbReference type="GeneID" id="15842111"/>
<gene>
    <name evidence="2" type="ORF">BEWA_051180</name>
</gene>
<dbReference type="AlphaFoldDB" id="L1L983"/>
<feature type="transmembrane region" description="Helical" evidence="1">
    <location>
        <begin position="139"/>
        <end position="162"/>
    </location>
</feature>
<sequence length="163" mass="20128">MNKQLNKNLKNIYNNTNKKIQTINNILEIDRCIDNTLWFFSIQLCIQLFQEDDHKNLNLHLRGRLDIYQKIKTTVTDIYTFLKYLTIYLIQKYYYKTSEVEFIKTMLYGKWEERRDMFEFFSTLNRYIRPNNAPKPSRWWIDIYIITLFWILHIPTAILYMLM</sequence>
<dbReference type="VEuPathDB" id="PiroplasmaDB:BEWA_051180"/>
<dbReference type="EMBL" id="ACOU01000009">
    <property type="protein sequence ID" value="EKX71967.1"/>
    <property type="molecule type" value="Genomic_DNA"/>
</dbReference>
<protein>
    <submittedName>
        <fullName evidence="2">Uncharacterized protein</fullName>
    </submittedName>
</protein>
<proteinExistence type="predicted"/>
<keyword evidence="1" id="KW-0812">Transmembrane</keyword>
<dbReference type="Proteomes" id="UP000031512">
    <property type="component" value="Unassembled WGS sequence"/>
</dbReference>
<organism evidence="2 3">
    <name type="scientific">Theileria equi strain WA</name>
    <dbReference type="NCBI Taxonomy" id="1537102"/>
    <lineage>
        <taxon>Eukaryota</taxon>
        <taxon>Sar</taxon>
        <taxon>Alveolata</taxon>
        <taxon>Apicomplexa</taxon>
        <taxon>Aconoidasida</taxon>
        <taxon>Piroplasmida</taxon>
        <taxon>Theileriidae</taxon>
        <taxon>Theileria</taxon>
    </lineage>
</organism>
<keyword evidence="1" id="KW-0472">Membrane</keyword>
<evidence type="ECO:0000313" key="2">
    <source>
        <dbReference type="EMBL" id="EKX71967.1"/>
    </source>
</evidence>